<dbReference type="InterPro" id="IPR013783">
    <property type="entry name" value="Ig-like_fold"/>
</dbReference>
<dbReference type="Gene3D" id="2.60.40.10">
    <property type="entry name" value="Immunoglobulins"/>
    <property type="match status" value="1"/>
</dbReference>
<evidence type="ECO:0000313" key="5">
    <source>
        <dbReference type="EMBL" id="EDS42980.1"/>
    </source>
</evidence>
<protein>
    <recommendedName>
        <fullName evidence="4">Ig-like domain-containing protein</fullName>
    </recommendedName>
</protein>
<dbReference type="GO" id="GO:0007156">
    <property type="term" value="P:homophilic cell adhesion via plasma membrane adhesion molecules"/>
    <property type="evidence" value="ECO:0007669"/>
    <property type="project" value="TreeGrafter"/>
</dbReference>
<dbReference type="Proteomes" id="UP000002320">
    <property type="component" value="Unassembled WGS sequence"/>
</dbReference>
<dbReference type="VEuPathDB" id="VectorBase:CQUJHB005702"/>
<dbReference type="GO" id="GO:0005886">
    <property type="term" value="C:plasma membrane"/>
    <property type="evidence" value="ECO:0007669"/>
    <property type="project" value="TreeGrafter"/>
</dbReference>
<evidence type="ECO:0000313" key="6">
    <source>
        <dbReference type="EnsemblMetazoa" id="CPIJ015657-PA"/>
    </source>
</evidence>
<dbReference type="SMART" id="SM00408">
    <property type="entry name" value="IGc2"/>
    <property type="match status" value="1"/>
</dbReference>
<reference evidence="6" key="2">
    <citation type="submission" date="2021-02" db="UniProtKB">
        <authorList>
            <consortium name="EnsemblMetazoa"/>
        </authorList>
    </citation>
    <scope>IDENTIFICATION</scope>
    <source>
        <strain evidence="6">JHB</strain>
    </source>
</reference>
<reference evidence="5" key="1">
    <citation type="submission" date="2007-03" db="EMBL/GenBank/DDBJ databases">
        <title>Annotation of Culex pipiens quinquefasciatus.</title>
        <authorList>
            <consortium name="The Broad Institute Genome Sequencing Platform"/>
            <person name="Atkinson P.W."/>
            <person name="Hemingway J."/>
            <person name="Christensen B.M."/>
            <person name="Higgs S."/>
            <person name="Kodira C."/>
            <person name="Hannick L."/>
            <person name="Megy K."/>
            <person name="O'Leary S."/>
            <person name="Pearson M."/>
            <person name="Haas B.J."/>
            <person name="Mauceli E."/>
            <person name="Wortman J.R."/>
            <person name="Lee N.H."/>
            <person name="Guigo R."/>
            <person name="Stanke M."/>
            <person name="Alvarado L."/>
            <person name="Amedeo P."/>
            <person name="Antoine C.H."/>
            <person name="Arensburger P."/>
            <person name="Bidwell S.L."/>
            <person name="Crawford M."/>
            <person name="Camaro F."/>
            <person name="Devon K."/>
            <person name="Engels R."/>
            <person name="Hammond M."/>
            <person name="Howarth C."/>
            <person name="Koehrsen M."/>
            <person name="Lawson D."/>
            <person name="Montgomery P."/>
            <person name="Nene V."/>
            <person name="Nusbaum C."/>
            <person name="Puiu D."/>
            <person name="Romero-Severson J."/>
            <person name="Severson D.W."/>
            <person name="Shumway M."/>
            <person name="Sisk P."/>
            <person name="Stolte C."/>
            <person name="Zeng Q."/>
            <person name="Eisenstadt E."/>
            <person name="Fraser-Liggett C."/>
            <person name="Strausberg R."/>
            <person name="Galagan J."/>
            <person name="Birren B."/>
            <person name="Collins F.H."/>
        </authorList>
    </citation>
    <scope>NUCLEOTIDE SEQUENCE [LARGE SCALE GENOMIC DNA]</scope>
    <source>
        <strain evidence="5">JHB</strain>
    </source>
</reference>
<keyword evidence="7" id="KW-1185">Reference proteome</keyword>
<evidence type="ECO:0000256" key="3">
    <source>
        <dbReference type="ARBA" id="ARBA00023319"/>
    </source>
</evidence>
<dbReference type="GO" id="GO:0030424">
    <property type="term" value="C:axon"/>
    <property type="evidence" value="ECO:0007669"/>
    <property type="project" value="TreeGrafter"/>
</dbReference>
<evidence type="ECO:0000256" key="1">
    <source>
        <dbReference type="ARBA" id="ARBA00022729"/>
    </source>
</evidence>
<evidence type="ECO:0000313" key="7">
    <source>
        <dbReference type="Proteomes" id="UP000002320"/>
    </source>
</evidence>
<feature type="domain" description="Ig-like" evidence="4">
    <location>
        <begin position="15"/>
        <end position="132"/>
    </location>
</feature>
<dbReference type="SUPFAM" id="SSF48726">
    <property type="entry name" value="Immunoglobulin"/>
    <property type="match status" value="1"/>
</dbReference>
<dbReference type="PANTHER" id="PTHR45080">
    <property type="entry name" value="CONTACTIN 5"/>
    <property type="match status" value="1"/>
</dbReference>
<dbReference type="InterPro" id="IPR007110">
    <property type="entry name" value="Ig-like_dom"/>
</dbReference>
<dbReference type="VEuPathDB" id="VectorBase:CPIJ015657"/>
<dbReference type="HOGENOM" id="CLU_1367438_0_0_1"/>
<dbReference type="GO" id="GO:0043025">
    <property type="term" value="C:neuronal cell body"/>
    <property type="evidence" value="ECO:0007669"/>
    <property type="project" value="TreeGrafter"/>
</dbReference>
<keyword evidence="1" id="KW-0732">Signal</keyword>
<sequence length="200" mass="22184">MATSDFPSFVMQLPPDILDHQTSQDLTVPEGFNVTLTCTASGVPDPTILWKRAGEKPLPLLLPGDDLFAGTLFVFIQLGSTEVKHFAEHVYKVSMHTQIHLQRNSDFGIYKCVAKNGFGISEDAIKIQKRISKITIQDDPPTIVLDERHEKKLGKTVSQKNQFRELVLLAKNSVDSGASDCQPAMAVTLMMVLLSWMINS</sequence>
<dbReference type="InterPro" id="IPR003598">
    <property type="entry name" value="Ig_sub2"/>
</dbReference>
<dbReference type="GO" id="GO:0050808">
    <property type="term" value="P:synapse organization"/>
    <property type="evidence" value="ECO:0007669"/>
    <property type="project" value="TreeGrafter"/>
</dbReference>
<dbReference type="Pfam" id="PF13927">
    <property type="entry name" value="Ig_3"/>
    <property type="match status" value="1"/>
</dbReference>
<gene>
    <name evidence="6" type="primary">6049438</name>
    <name evidence="5" type="ORF">CpipJ_CPIJ015657</name>
</gene>
<dbReference type="STRING" id="7176.B0X974"/>
<evidence type="ECO:0000256" key="2">
    <source>
        <dbReference type="ARBA" id="ARBA00023157"/>
    </source>
</evidence>
<dbReference type="eggNOG" id="KOG3510">
    <property type="taxonomic scope" value="Eukaryota"/>
</dbReference>
<proteinExistence type="predicted"/>
<dbReference type="EnsemblMetazoa" id="CPIJ015657-RA">
    <property type="protein sequence ID" value="CPIJ015657-PA"/>
    <property type="gene ID" value="CPIJ015657"/>
</dbReference>
<dbReference type="AlphaFoldDB" id="B0X974"/>
<dbReference type="GO" id="GO:0008046">
    <property type="term" value="F:axon guidance receptor activity"/>
    <property type="evidence" value="ECO:0007669"/>
    <property type="project" value="TreeGrafter"/>
</dbReference>
<dbReference type="OrthoDB" id="10012075at2759"/>
<dbReference type="PROSITE" id="PS50835">
    <property type="entry name" value="IG_LIKE"/>
    <property type="match status" value="1"/>
</dbReference>
<dbReference type="KEGG" id="cqu:CpipJ_CPIJ015657"/>
<dbReference type="PANTHER" id="PTHR45080:SF8">
    <property type="entry name" value="IG-LIKE DOMAIN-CONTAINING PROTEIN"/>
    <property type="match status" value="1"/>
</dbReference>
<evidence type="ECO:0000259" key="4">
    <source>
        <dbReference type="PROSITE" id="PS50835"/>
    </source>
</evidence>
<name>B0X974_CULQU</name>
<dbReference type="EMBL" id="DS232521">
    <property type="protein sequence ID" value="EDS42980.1"/>
    <property type="molecule type" value="Genomic_DNA"/>
</dbReference>
<keyword evidence="2" id="KW-1015">Disulfide bond</keyword>
<organism>
    <name type="scientific">Culex quinquefasciatus</name>
    <name type="common">Southern house mosquito</name>
    <name type="synonym">Culex pungens</name>
    <dbReference type="NCBI Taxonomy" id="7176"/>
    <lineage>
        <taxon>Eukaryota</taxon>
        <taxon>Metazoa</taxon>
        <taxon>Ecdysozoa</taxon>
        <taxon>Arthropoda</taxon>
        <taxon>Hexapoda</taxon>
        <taxon>Insecta</taxon>
        <taxon>Pterygota</taxon>
        <taxon>Neoptera</taxon>
        <taxon>Endopterygota</taxon>
        <taxon>Diptera</taxon>
        <taxon>Nematocera</taxon>
        <taxon>Culicoidea</taxon>
        <taxon>Culicidae</taxon>
        <taxon>Culicinae</taxon>
        <taxon>Culicini</taxon>
        <taxon>Culex</taxon>
        <taxon>Culex</taxon>
    </lineage>
</organism>
<dbReference type="InterPro" id="IPR036179">
    <property type="entry name" value="Ig-like_dom_sf"/>
</dbReference>
<accession>B0X974</accession>
<dbReference type="InterPro" id="IPR050958">
    <property type="entry name" value="Cell_Adh-Cytoskel_Orgn"/>
</dbReference>
<dbReference type="InParanoid" id="B0X974"/>
<keyword evidence="3" id="KW-0393">Immunoglobulin domain</keyword>